<dbReference type="GO" id="GO:0044550">
    <property type="term" value="P:secondary metabolite biosynthetic process"/>
    <property type="evidence" value="ECO:0007669"/>
    <property type="project" value="TreeGrafter"/>
</dbReference>
<dbReference type="Proteomes" id="UP000032049">
    <property type="component" value="Unassembled WGS sequence"/>
</dbReference>
<organism evidence="2 3">
    <name type="scientific">Pedobacter lusitanus</name>
    <dbReference type="NCBI Taxonomy" id="1503925"/>
    <lineage>
        <taxon>Bacteria</taxon>
        <taxon>Pseudomonadati</taxon>
        <taxon>Bacteroidota</taxon>
        <taxon>Sphingobacteriia</taxon>
        <taxon>Sphingobacteriales</taxon>
        <taxon>Sphingobacteriaceae</taxon>
        <taxon>Pedobacter</taxon>
    </lineage>
</organism>
<dbReference type="GO" id="GO:0043041">
    <property type="term" value="P:amino acid activation for nonribosomal peptide biosynthetic process"/>
    <property type="evidence" value="ECO:0007669"/>
    <property type="project" value="TreeGrafter"/>
</dbReference>
<evidence type="ECO:0000259" key="1">
    <source>
        <dbReference type="PROSITE" id="PS50075"/>
    </source>
</evidence>
<feature type="domain" description="Carrier" evidence="1">
    <location>
        <begin position="1033"/>
        <end position="1110"/>
    </location>
</feature>
<dbReference type="PROSITE" id="PS50075">
    <property type="entry name" value="CARRIER"/>
    <property type="match status" value="1"/>
</dbReference>
<sequence>MVIGENRIEWRWDKKIGEWPGLIPEIMRGNLLLDTLVSNAVEIRLTRDFPLAKINEVQLDDIKNILKDSEDLYPLSPIQEGLLLRTVYWPESDAYLNQNVIELKGSLDIKSLNDAWNRTVNKYEILRSGYLWKKLEVPLQYVNSRPARQMEFCDWRDRAVTAEEKDACLEEFLASDRSQLFDMEEAGLFRLTLAQTGDDSYLLIWTHHHILLDGWCLALIWGDVFRFYADFTAGKPVAGTPPRSYHDYIAWLEQNPPGVKDREFWRNKLKGFGEATLFSALPSYVEGDFRTDRITISEEKLSDLRLAAAQTGITVNAYVQATWALLLGFRTGKKDVVHGISVSGRPTALTDSENIVGLFINTIPLRSDLSPARTLHELLLSTQENFASANNHSFLPLAAILVEWEGRTSNDKRLFDSLIAFENYPDEHLPATKVADIEIRDRFCNEKTEYPIGLIVLPGPPMEFHFNYDSRHFSVETMVQFAEDFFYLLDQLVYTPEKTLASLFLPSMEVLLKKTRSHALPVKISTTGLSEDVFINADKFPDKIAVIAGTEKLSWKELSKAVLRVASSMTTRASSQIIAICAERSVSFVIAALAAWKAGLVPVIFNPALSDEMICDVLQKMGNPDLAVTSKQYFRLNAWKSNGFIIDLVQGDEEKSFHNQIPDPIAAILMTSGTSGLPKQVMLTREGLANRVTATVNLYNRPDPCLLANAAPGFDIGLWEILFSVQQGGTLVLADDEDMKDPDHICELISSNQVNTLHLVPSFGEVLLTGTKSFMLSGIKLLITGGEVVHPAYISRIKEKMADAQVWQGYGPTEASVSVLDQNCNQVDLRGKRLPLGLPTANCQVYLLDEALRLCPEGVCGMIYIGGVAVAAGYFKDPRKTAAAFIPDPFGLPGERLYCTGDQGVRRPDGSIEFIGRKDRQVKIRGFRVELGFVEYQLASHPLVLKAAVMPNPELEDVELIAFIKLSCDPGMNDEEVSTLLQNWLTEHLPVWACPSKLFIIGDFPLTANGKIDMDKLFAEKPETRAVLPMDLTSLSEKEQVIWDVWTQILNTPPASRHENFFTAGGHSLSAMRFCMLLQQKLGEDTKVPVALLFKYGTPATLAEAISINDGSEGAAPCIYTIGEGEGIPLVLIHPVEGTSIAYGQLPALLPGQKIIVIDDPRFHKTDGFSSLREMAALYTEWIRLHTDDGPVILGGWSFGGLIALEIARLMSDHGRVPDGVLLIDSYNFSKRIAFLGEQTTGKSIDSVPDKIDEKLKAELNREIKRNRLLALSAPEMTYKGKVTLLKAEDRPEELDLDLGMNNGWTNAHLPSLQVKYVPGNHHELFSKSYIPALAAALKTFIQEI</sequence>
<dbReference type="SUPFAM" id="SSF53474">
    <property type="entry name" value="alpha/beta-Hydrolases"/>
    <property type="match status" value="1"/>
</dbReference>
<dbReference type="CDD" id="cd05930">
    <property type="entry name" value="A_NRPS"/>
    <property type="match status" value="1"/>
</dbReference>
<dbReference type="Gene3D" id="1.10.1200.10">
    <property type="entry name" value="ACP-like"/>
    <property type="match status" value="1"/>
</dbReference>
<dbReference type="Gene3D" id="3.30.559.30">
    <property type="entry name" value="Nonribosomal peptide synthetase, condensation domain"/>
    <property type="match status" value="1"/>
</dbReference>
<dbReference type="InterPro" id="IPR020802">
    <property type="entry name" value="TesA-like"/>
</dbReference>
<dbReference type="SUPFAM" id="SSF56801">
    <property type="entry name" value="Acetyl-CoA synthetase-like"/>
    <property type="match status" value="1"/>
</dbReference>
<dbReference type="Pfam" id="PF00975">
    <property type="entry name" value="Thioesterase"/>
    <property type="match status" value="1"/>
</dbReference>
<dbReference type="InterPro" id="IPR020845">
    <property type="entry name" value="AMP-binding_CS"/>
</dbReference>
<dbReference type="PROSITE" id="PS00455">
    <property type="entry name" value="AMP_BINDING"/>
    <property type="match status" value="1"/>
</dbReference>
<accession>A0A0D0GKW7</accession>
<dbReference type="InterPro" id="IPR001031">
    <property type="entry name" value="Thioesterase"/>
</dbReference>
<dbReference type="Pfam" id="PF00668">
    <property type="entry name" value="Condensation"/>
    <property type="match status" value="1"/>
</dbReference>
<dbReference type="PANTHER" id="PTHR45527">
    <property type="entry name" value="NONRIBOSOMAL PEPTIDE SYNTHETASE"/>
    <property type="match status" value="1"/>
</dbReference>
<dbReference type="Pfam" id="PF00550">
    <property type="entry name" value="PP-binding"/>
    <property type="match status" value="1"/>
</dbReference>
<dbReference type="GO" id="GO:0005737">
    <property type="term" value="C:cytoplasm"/>
    <property type="evidence" value="ECO:0007669"/>
    <property type="project" value="TreeGrafter"/>
</dbReference>
<dbReference type="Gene3D" id="3.30.559.10">
    <property type="entry name" value="Chloramphenicol acetyltransferase-like domain"/>
    <property type="match status" value="1"/>
</dbReference>
<dbReference type="InterPro" id="IPR045851">
    <property type="entry name" value="AMP-bd_C_sf"/>
</dbReference>
<dbReference type="Gene3D" id="3.30.300.30">
    <property type="match status" value="1"/>
</dbReference>
<proteinExistence type="predicted"/>
<dbReference type="InterPro" id="IPR036736">
    <property type="entry name" value="ACP-like_sf"/>
</dbReference>
<dbReference type="GO" id="GO:0031177">
    <property type="term" value="F:phosphopantetheine binding"/>
    <property type="evidence" value="ECO:0007669"/>
    <property type="project" value="TreeGrafter"/>
</dbReference>
<dbReference type="SUPFAM" id="SSF47336">
    <property type="entry name" value="ACP-like"/>
    <property type="match status" value="1"/>
</dbReference>
<name>A0A0D0GKW7_9SPHI</name>
<dbReference type="InterPro" id="IPR023213">
    <property type="entry name" value="CAT-like_dom_sf"/>
</dbReference>
<dbReference type="Gene3D" id="3.40.50.12780">
    <property type="entry name" value="N-terminal domain of ligase-like"/>
    <property type="match status" value="1"/>
</dbReference>
<dbReference type="EMBL" id="JXRA01000028">
    <property type="protein sequence ID" value="KIO77842.1"/>
    <property type="molecule type" value="Genomic_DNA"/>
</dbReference>
<dbReference type="InterPro" id="IPR042099">
    <property type="entry name" value="ANL_N_sf"/>
</dbReference>
<dbReference type="InterPro" id="IPR029058">
    <property type="entry name" value="AB_hydrolase_fold"/>
</dbReference>
<dbReference type="Gene3D" id="3.40.50.1820">
    <property type="entry name" value="alpha/beta hydrolase"/>
    <property type="match status" value="1"/>
</dbReference>
<dbReference type="InterPro" id="IPR000873">
    <property type="entry name" value="AMP-dep_synth/lig_dom"/>
</dbReference>
<dbReference type="SUPFAM" id="SSF52777">
    <property type="entry name" value="CoA-dependent acyltransferases"/>
    <property type="match status" value="2"/>
</dbReference>
<dbReference type="InterPro" id="IPR009081">
    <property type="entry name" value="PP-bd_ACP"/>
</dbReference>
<evidence type="ECO:0000313" key="3">
    <source>
        <dbReference type="Proteomes" id="UP000032049"/>
    </source>
</evidence>
<comment type="caution">
    <text evidence="2">The sequence shown here is derived from an EMBL/GenBank/DDBJ whole genome shotgun (WGS) entry which is preliminary data.</text>
</comment>
<gene>
    <name evidence="2" type="ORF">TH53_06805</name>
</gene>
<protein>
    <recommendedName>
        <fullName evidence="1">Carrier domain-containing protein</fullName>
    </recommendedName>
</protein>
<dbReference type="Pfam" id="PF00501">
    <property type="entry name" value="AMP-binding"/>
    <property type="match status" value="1"/>
</dbReference>
<evidence type="ECO:0000313" key="2">
    <source>
        <dbReference type="EMBL" id="KIO77842.1"/>
    </source>
</evidence>
<dbReference type="InterPro" id="IPR025110">
    <property type="entry name" value="AMP-bd_C"/>
</dbReference>
<reference evidence="2 3" key="1">
    <citation type="submission" date="2015-01" db="EMBL/GenBank/DDBJ databases">
        <title>Draft genome sequence of Pedobacter sp. NL19 isolated from sludge of an effluent treatment pond in an abandoned uranium mine.</title>
        <authorList>
            <person name="Santos T."/>
            <person name="Caetano T."/>
            <person name="Covas C."/>
            <person name="Cruz A."/>
            <person name="Mendo S."/>
        </authorList>
    </citation>
    <scope>NUCLEOTIDE SEQUENCE [LARGE SCALE GENOMIC DNA]</scope>
    <source>
        <strain evidence="2 3">NL19</strain>
    </source>
</reference>
<keyword evidence="3" id="KW-1185">Reference proteome</keyword>
<dbReference type="PANTHER" id="PTHR45527:SF1">
    <property type="entry name" value="FATTY ACID SYNTHASE"/>
    <property type="match status" value="1"/>
</dbReference>
<dbReference type="SMART" id="SM00824">
    <property type="entry name" value="PKS_TE"/>
    <property type="match status" value="1"/>
</dbReference>
<dbReference type="STRING" id="1503925.TH53_06805"/>
<dbReference type="Pfam" id="PF13193">
    <property type="entry name" value="AMP-binding_C"/>
    <property type="match status" value="1"/>
</dbReference>
<dbReference type="GO" id="GO:0003824">
    <property type="term" value="F:catalytic activity"/>
    <property type="evidence" value="ECO:0007669"/>
    <property type="project" value="InterPro"/>
</dbReference>
<dbReference type="InterPro" id="IPR001242">
    <property type="entry name" value="Condensation_dom"/>
</dbReference>